<feature type="transmembrane region" description="Helical" evidence="4">
    <location>
        <begin position="176"/>
        <end position="196"/>
    </location>
</feature>
<keyword evidence="4" id="KW-0812">Transmembrane</keyword>
<evidence type="ECO:0000256" key="4">
    <source>
        <dbReference type="SAM" id="Phobius"/>
    </source>
</evidence>
<feature type="compositionally biased region" description="Basic and acidic residues" evidence="3">
    <location>
        <begin position="9"/>
        <end position="19"/>
    </location>
</feature>
<dbReference type="Pfam" id="PF07690">
    <property type="entry name" value="MFS_1"/>
    <property type="match status" value="1"/>
</dbReference>
<evidence type="ECO:0000256" key="1">
    <source>
        <dbReference type="ARBA" id="ARBA00004141"/>
    </source>
</evidence>
<name>A0A6A6E0C4_9PEZI</name>
<gene>
    <name evidence="5" type="ORF">K469DRAFT_739711</name>
</gene>
<evidence type="ECO:0000256" key="3">
    <source>
        <dbReference type="SAM" id="MobiDB-lite"/>
    </source>
</evidence>
<accession>A0A6A6E0C4</accession>
<keyword evidence="4" id="KW-1133">Transmembrane helix</keyword>
<dbReference type="PANTHER" id="PTHR11360">
    <property type="entry name" value="MONOCARBOXYLATE TRANSPORTER"/>
    <property type="match status" value="1"/>
</dbReference>
<reference evidence="5" key="1">
    <citation type="journal article" date="2020" name="Stud. Mycol.">
        <title>101 Dothideomycetes genomes: a test case for predicting lifestyles and emergence of pathogens.</title>
        <authorList>
            <person name="Haridas S."/>
            <person name="Albert R."/>
            <person name="Binder M."/>
            <person name="Bloem J."/>
            <person name="Labutti K."/>
            <person name="Salamov A."/>
            <person name="Andreopoulos B."/>
            <person name="Baker S."/>
            <person name="Barry K."/>
            <person name="Bills G."/>
            <person name="Bluhm B."/>
            <person name="Cannon C."/>
            <person name="Castanera R."/>
            <person name="Culley D."/>
            <person name="Daum C."/>
            <person name="Ezra D."/>
            <person name="Gonzalez J."/>
            <person name="Henrissat B."/>
            <person name="Kuo A."/>
            <person name="Liang C."/>
            <person name="Lipzen A."/>
            <person name="Lutzoni F."/>
            <person name="Magnuson J."/>
            <person name="Mondo S."/>
            <person name="Nolan M."/>
            <person name="Ohm R."/>
            <person name="Pangilinan J."/>
            <person name="Park H.-J."/>
            <person name="Ramirez L."/>
            <person name="Alfaro M."/>
            <person name="Sun H."/>
            <person name="Tritt A."/>
            <person name="Yoshinaga Y."/>
            <person name="Zwiers L.-H."/>
            <person name="Turgeon B."/>
            <person name="Goodwin S."/>
            <person name="Spatafora J."/>
            <person name="Crous P."/>
            <person name="Grigoriev I."/>
        </authorList>
    </citation>
    <scope>NUCLEOTIDE SEQUENCE</scope>
    <source>
        <strain evidence="5">CBS 207.26</strain>
    </source>
</reference>
<evidence type="ECO:0000256" key="2">
    <source>
        <dbReference type="ARBA" id="ARBA00006727"/>
    </source>
</evidence>
<dbReference type="SUPFAM" id="SSF103473">
    <property type="entry name" value="MFS general substrate transporter"/>
    <property type="match status" value="1"/>
</dbReference>
<feature type="transmembrane region" description="Helical" evidence="4">
    <location>
        <begin position="366"/>
        <end position="388"/>
    </location>
</feature>
<dbReference type="GO" id="GO:0016020">
    <property type="term" value="C:membrane"/>
    <property type="evidence" value="ECO:0007669"/>
    <property type="project" value="UniProtKB-SubCell"/>
</dbReference>
<evidence type="ECO:0000313" key="5">
    <source>
        <dbReference type="EMBL" id="KAF2184009.1"/>
    </source>
</evidence>
<comment type="subcellular location">
    <subcellularLocation>
        <location evidence="1">Membrane</location>
        <topology evidence="1">Multi-pass membrane protein</topology>
    </subcellularLocation>
</comment>
<dbReference type="Gene3D" id="1.20.1250.20">
    <property type="entry name" value="MFS general substrate transporter like domains"/>
    <property type="match status" value="2"/>
</dbReference>
<feature type="transmembrane region" description="Helical" evidence="4">
    <location>
        <begin position="149"/>
        <end position="170"/>
    </location>
</feature>
<feature type="transmembrane region" description="Helical" evidence="4">
    <location>
        <begin position="303"/>
        <end position="328"/>
    </location>
</feature>
<feature type="region of interest" description="Disordered" evidence="3">
    <location>
        <begin position="1"/>
        <end position="26"/>
    </location>
</feature>
<dbReference type="EMBL" id="ML994640">
    <property type="protein sequence ID" value="KAF2184009.1"/>
    <property type="molecule type" value="Genomic_DNA"/>
</dbReference>
<keyword evidence="4" id="KW-0472">Membrane</keyword>
<feature type="transmembrane region" description="Helical" evidence="4">
    <location>
        <begin position="335"/>
        <end position="354"/>
    </location>
</feature>
<evidence type="ECO:0000313" key="6">
    <source>
        <dbReference type="Proteomes" id="UP000800200"/>
    </source>
</evidence>
<organism evidence="5 6">
    <name type="scientific">Zopfia rhizophila CBS 207.26</name>
    <dbReference type="NCBI Taxonomy" id="1314779"/>
    <lineage>
        <taxon>Eukaryota</taxon>
        <taxon>Fungi</taxon>
        <taxon>Dikarya</taxon>
        <taxon>Ascomycota</taxon>
        <taxon>Pezizomycotina</taxon>
        <taxon>Dothideomycetes</taxon>
        <taxon>Dothideomycetes incertae sedis</taxon>
        <taxon>Zopfiaceae</taxon>
        <taxon>Zopfia</taxon>
    </lineage>
</organism>
<comment type="similarity">
    <text evidence="2">Belongs to the major facilitator superfamily. Monocarboxylate porter (TC 2.A.1.13) family.</text>
</comment>
<dbReference type="OrthoDB" id="5667at2759"/>
<sequence length="400" mass="43114">MATAVIEPEVSRQAEEQESQHSMIAAERDHEKAIPDAPEFGPAPEGDSAIFFCTLDSISTIDYRRQHCSFGTLEGYYLTHQMQGESASKISWIGSLAVFLQFFAGMVGRPLFDRFGAKVVQPAAIAYVFAMMILSPCKTYWQVMLVQCVLMGIVMCLLQLPAFAAVSQYFDKNWAGAMGLVVSGSSIGGVIIPIVLSKMLNDSSLGFGWSARLPPRETQFWLISTYKEERFVILIIALFFMFFGMFTPFFYLPTYAITQGIGPTLTGYQLSIVNTASTFGRIVPSVLADKYGHLNIVTSNAGLIVYSVFFGFASGTIMSGASAAFSLCPQDARNAGTYMGMGVAIAGLGGLIGPPLNGAIVNTCGGYFQVSMFSGAMCLFGGFVTLLAKLSTPQGLLGRT</sequence>
<dbReference type="PANTHER" id="PTHR11360:SF319">
    <property type="entry name" value="MAJOR FACILITATOR SUPERFAMILY (MFS) PROFILE DOMAIN-CONTAINING PROTEIN"/>
    <property type="match status" value="1"/>
</dbReference>
<feature type="transmembrane region" description="Helical" evidence="4">
    <location>
        <begin position="90"/>
        <end position="107"/>
    </location>
</feature>
<proteinExistence type="inferred from homology"/>
<protein>
    <submittedName>
        <fullName evidence="5">Putative MFS monocarboxylate transporter</fullName>
    </submittedName>
</protein>
<dbReference type="InterPro" id="IPR011701">
    <property type="entry name" value="MFS"/>
</dbReference>
<keyword evidence="6" id="KW-1185">Reference proteome</keyword>
<dbReference type="AlphaFoldDB" id="A0A6A6E0C4"/>
<dbReference type="GO" id="GO:0022857">
    <property type="term" value="F:transmembrane transporter activity"/>
    <property type="evidence" value="ECO:0007669"/>
    <property type="project" value="InterPro"/>
</dbReference>
<dbReference type="InterPro" id="IPR036259">
    <property type="entry name" value="MFS_trans_sf"/>
</dbReference>
<dbReference type="InterPro" id="IPR050327">
    <property type="entry name" value="Proton-linked_MCT"/>
</dbReference>
<dbReference type="Proteomes" id="UP000800200">
    <property type="component" value="Unassembled WGS sequence"/>
</dbReference>
<feature type="transmembrane region" description="Helical" evidence="4">
    <location>
        <begin position="231"/>
        <end position="251"/>
    </location>
</feature>